<dbReference type="EMBL" id="VKHS01000942">
    <property type="protein sequence ID" value="MBB0232456.1"/>
    <property type="molecule type" value="Genomic_DNA"/>
</dbReference>
<dbReference type="GO" id="GO:0006950">
    <property type="term" value="P:response to stress"/>
    <property type="evidence" value="ECO:0007669"/>
    <property type="project" value="TreeGrafter"/>
</dbReference>
<evidence type="ECO:0000313" key="3">
    <source>
        <dbReference type="EMBL" id="MBB0232456.1"/>
    </source>
</evidence>
<dbReference type="AlphaFoldDB" id="A0A7W3T839"/>
<dbReference type="SUPFAM" id="SSF46785">
    <property type="entry name" value="Winged helix' DNA-binding domain"/>
    <property type="match status" value="1"/>
</dbReference>
<organism evidence="3 4">
    <name type="scientific">Streptomyces calidiresistens</name>
    <dbReference type="NCBI Taxonomy" id="1485586"/>
    <lineage>
        <taxon>Bacteria</taxon>
        <taxon>Bacillati</taxon>
        <taxon>Actinomycetota</taxon>
        <taxon>Actinomycetes</taxon>
        <taxon>Kitasatosporales</taxon>
        <taxon>Streptomycetaceae</taxon>
        <taxon>Streptomyces</taxon>
    </lineage>
</organism>
<dbReference type="PANTHER" id="PTHR33164:SF99">
    <property type="entry name" value="MARR FAMILY REGULATORY PROTEIN"/>
    <property type="match status" value="1"/>
</dbReference>
<evidence type="ECO:0000313" key="4">
    <source>
        <dbReference type="Proteomes" id="UP000530234"/>
    </source>
</evidence>
<feature type="compositionally biased region" description="Low complexity" evidence="1">
    <location>
        <begin position="166"/>
        <end position="178"/>
    </location>
</feature>
<dbReference type="Pfam" id="PF12802">
    <property type="entry name" value="MarR_2"/>
    <property type="match status" value="1"/>
</dbReference>
<dbReference type="PROSITE" id="PS50995">
    <property type="entry name" value="HTH_MARR_2"/>
    <property type="match status" value="1"/>
</dbReference>
<accession>A0A7W3T839</accession>
<dbReference type="PANTHER" id="PTHR33164">
    <property type="entry name" value="TRANSCRIPTIONAL REGULATOR, MARR FAMILY"/>
    <property type="match status" value="1"/>
</dbReference>
<sequence length="192" mass="21099">MDATEPRWLTPEERETWLELVGLFIRLPTALDAQLRRDAGLSHFEYQVLAGLSEAPDRTLRMSDLAVFADGSLSRLSHVVKRLEQRGWVRRTPDPCNGRYTLAVLTDAGMEKVVATAPGHVEEVRRLVFDPLTPARRRQLRDIGTRINAAIGPDDCPAHLPRRPVPTAGNNGTPATTADPDGPAEPPEGTSP</sequence>
<reference evidence="4" key="1">
    <citation type="submission" date="2019-10" db="EMBL/GenBank/DDBJ databases">
        <title>Streptomyces sp. nov., a novel actinobacterium isolated from alkaline environment.</title>
        <authorList>
            <person name="Golinska P."/>
        </authorList>
    </citation>
    <scope>NUCLEOTIDE SEQUENCE [LARGE SCALE GENOMIC DNA]</scope>
    <source>
        <strain evidence="4">DSM 42108</strain>
    </source>
</reference>
<dbReference type="InterPro" id="IPR039422">
    <property type="entry name" value="MarR/SlyA-like"/>
</dbReference>
<proteinExistence type="predicted"/>
<dbReference type="SMART" id="SM00347">
    <property type="entry name" value="HTH_MARR"/>
    <property type="match status" value="1"/>
</dbReference>
<dbReference type="GO" id="GO:0003700">
    <property type="term" value="F:DNA-binding transcription factor activity"/>
    <property type="evidence" value="ECO:0007669"/>
    <property type="project" value="InterPro"/>
</dbReference>
<feature type="region of interest" description="Disordered" evidence="1">
    <location>
        <begin position="150"/>
        <end position="192"/>
    </location>
</feature>
<evidence type="ECO:0000256" key="1">
    <source>
        <dbReference type="SAM" id="MobiDB-lite"/>
    </source>
</evidence>
<dbReference type="RefSeq" id="WP_182666986.1">
    <property type="nucleotide sequence ID" value="NZ_VKHS01000942.1"/>
</dbReference>
<dbReference type="InterPro" id="IPR036390">
    <property type="entry name" value="WH_DNA-bd_sf"/>
</dbReference>
<name>A0A7W3T839_9ACTN</name>
<protein>
    <submittedName>
        <fullName evidence="3">MarR family transcriptional regulator</fullName>
    </submittedName>
</protein>
<dbReference type="Gene3D" id="1.10.10.10">
    <property type="entry name" value="Winged helix-like DNA-binding domain superfamily/Winged helix DNA-binding domain"/>
    <property type="match status" value="1"/>
</dbReference>
<gene>
    <name evidence="3" type="ORF">FOE67_23930</name>
</gene>
<feature type="domain" description="HTH marR-type" evidence="2">
    <location>
        <begin position="17"/>
        <end position="149"/>
    </location>
</feature>
<dbReference type="InterPro" id="IPR000835">
    <property type="entry name" value="HTH_MarR-typ"/>
</dbReference>
<comment type="caution">
    <text evidence="3">The sequence shown here is derived from an EMBL/GenBank/DDBJ whole genome shotgun (WGS) entry which is preliminary data.</text>
</comment>
<evidence type="ECO:0000259" key="2">
    <source>
        <dbReference type="PROSITE" id="PS50995"/>
    </source>
</evidence>
<dbReference type="InterPro" id="IPR036388">
    <property type="entry name" value="WH-like_DNA-bd_sf"/>
</dbReference>
<keyword evidence="4" id="KW-1185">Reference proteome</keyword>
<dbReference type="Proteomes" id="UP000530234">
    <property type="component" value="Unassembled WGS sequence"/>
</dbReference>